<dbReference type="AlphaFoldDB" id="A0A8R7V2C7"/>
<reference evidence="1" key="3">
    <citation type="submission" date="2022-06" db="UniProtKB">
        <authorList>
            <consortium name="EnsemblPlants"/>
        </authorList>
    </citation>
    <scope>IDENTIFICATION</scope>
</reference>
<evidence type="ECO:0000313" key="1">
    <source>
        <dbReference type="EnsemblPlants" id="TuG1812G0700002794.01.T03"/>
    </source>
</evidence>
<gene>
    <name evidence="1" type="primary">LOC125521732</name>
</gene>
<dbReference type="EnsemblPlants" id="TuG1812G0700002794.01.T03">
    <property type="protein sequence ID" value="TuG1812G0700002794.01.T03"/>
    <property type="gene ID" value="TuG1812G0700002794.01"/>
</dbReference>
<dbReference type="Proteomes" id="UP000015106">
    <property type="component" value="Chromosome 7"/>
</dbReference>
<reference evidence="1" key="2">
    <citation type="submission" date="2018-03" db="EMBL/GenBank/DDBJ databases">
        <title>The Triticum urartu genome reveals the dynamic nature of wheat genome evolution.</title>
        <authorList>
            <person name="Ling H."/>
            <person name="Ma B."/>
            <person name="Shi X."/>
            <person name="Liu H."/>
            <person name="Dong L."/>
            <person name="Sun H."/>
            <person name="Cao Y."/>
            <person name="Gao Q."/>
            <person name="Zheng S."/>
            <person name="Li Y."/>
            <person name="Yu Y."/>
            <person name="Du H."/>
            <person name="Qi M."/>
            <person name="Li Y."/>
            <person name="Yu H."/>
            <person name="Cui Y."/>
            <person name="Wang N."/>
            <person name="Chen C."/>
            <person name="Wu H."/>
            <person name="Zhao Y."/>
            <person name="Zhang J."/>
            <person name="Li Y."/>
            <person name="Zhou W."/>
            <person name="Zhang B."/>
            <person name="Hu W."/>
            <person name="Eijk M."/>
            <person name="Tang J."/>
            <person name="Witsenboer H."/>
            <person name="Zhao S."/>
            <person name="Li Z."/>
            <person name="Zhang A."/>
            <person name="Wang D."/>
            <person name="Liang C."/>
        </authorList>
    </citation>
    <scope>NUCLEOTIDE SEQUENCE [LARGE SCALE GENOMIC DNA]</scope>
    <source>
        <strain evidence="1">cv. G1812</strain>
    </source>
</reference>
<organism evidence="1 2">
    <name type="scientific">Triticum urartu</name>
    <name type="common">Red wild einkorn</name>
    <name type="synonym">Crithodium urartu</name>
    <dbReference type="NCBI Taxonomy" id="4572"/>
    <lineage>
        <taxon>Eukaryota</taxon>
        <taxon>Viridiplantae</taxon>
        <taxon>Streptophyta</taxon>
        <taxon>Embryophyta</taxon>
        <taxon>Tracheophyta</taxon>
        <taxon>Spermatophyta</taxon>
        <taxon>Magnoliopsida</taxon>
        <taxon>Liliopsida</taxon>
        <taxon>Poales</taxon>
        <taxon>Poaceae</taxon>
        <taxon>BOP clade</taxon>
        <taxon>Pooideae</taxon>
        <taxon>Triticodae</taxon>
        <taxon>Triticeae</taxon>
        <taxon>Triticinae</taxon>
        <taxon>Triticum</taxon>
    </lineage>
</organism>
<protein>
    <submittedName>
        <fullName evidence="1">Uncharacterized protein</fullName>
    </submittedName>
</protein>
<name>A0A8R7V2C7_TRIUA</name>
<reference evidence="2" key="1">
    <citation type="journal article" date="2013" name="Nature">
        <title>Draft genome of the wheat A-genome progenitor Triticum urartu.</title>
        <authorList>
            <person name="Ling H.Q."/>
            <person name="Zhao S."/>
            <person name="Liu D."/>
            <person name="Wang J."/>
            <person name="Sun H."/>
            <person name="Zhang C."/>
            <person name="Fan H."/>
            <person name="Li D."/>
            <person name="Dong L."/>
            <person name="Tao Y."/>
            <person name="Gao C."/>
            <person name="Wu H."/>
            <person name="Li Y."/>
            <person name="Cui Y."/>
            <person name="Guo X."/>
            <person name="Zheng S."/>
            <person name="Wang B."/>
            <person name="Yu K."/>
            <person name="Liang Q."/>
            <person name="Yang W."/>
            <person name="Lou X."/>
            <person name="Chen J."/>
            <person name="Feng M."/>
            <person name="Jian J."/>
            <person name="Zhang X."/>
            <person name="Luo G."/>
            <person name="Jiang Y."/>
            <person name="Liu J."/>
            <person name="Wang Z."/>
            <person name="Sha Y."/>
            <person name="Zhang B."/>
            <person name="Wu H."/>
            <person name="Tang D."/>
            <person name="Shen Q."/>
            <person name="Xue P."/>
            <person name="Zou S."/>
            <person name="Wang X."/>
            <person name="Liu X."/>
            <person name="Wang F."/>
            <person name="Yang Y."/>
            <person name="An X."/>
            <person name="Dong Z."/>
            <person name="Zhang K."/>
            <person name="Zhang X."/>
            <person name="Luo M.C."/>
            <person name="Dvorak J."/>
            <person name="Tong Y."/>
            <person name="Wang J."/>
            <person name="Yang H."/>
            <person name="Li Z."/>
            <person name="Wang D."/>
            <person name="Zhang A."/>
            <person name="Wang J."/>
        </authorList>
    </citation>
    <scope>NUCLEOTIDE SEQUENCE</scope>
    <source>
        <strain evidence="2">cv. G1812</strain>
    </source>
</reference>
<accession>A0A8R7V2C7</accession>
<proteinExistence type="predicted"/>
<evidence type="ECO:0000313" key="2">
    <source>
        <dbReference type="Proteomes" id="UP000015106"/>
    </source>
</evidence>
<keyword evidence="2" id="KW-1185">Reference proteome</keyword>
<sequence length="127" mass="14092">MYSSSSNAPYLTSTLAVTCESYCLLYYRIDTGEITTKQAGVRSLLVYWLDFVLSSYSSIHVDAVFLDMPSKTFSQSCFLALQWNKPDPLSHSSYKLLNSQLASVVATNGSCHGRLVLELMNLAMNIS</sequence>
<dbReference type="Gramene" id="TuG1812G0700002794.01.T03">
    <property type="protein sequence ID" value="TuG1812G0700002794.01.T03"/>
    <property type="gene ID" value="TuG1812G0700002794.01"/>
</dbReference>